<dbReference type="InterPro" id="IPR006076">
    <property type="entry name" value="FAD-dep_OxRdtase"/>
</dbReference>
<feature type="domain" description="FAD dependent oxidoreductase" evidence="6">
    <location>
        <begin position="5"/>
        <end position="375"/>
    </location>
</feature>
<dbReference type="SUPFAM" id="SSF51905">
    <property type="entry name" value="FAD/NAD(P)-binding domain"/>
    <property type="match status" value="1"/>
</dbReference>
<dbReference type="PANTHER" id="PTHR10961:SF26">
    <property type="entry name" value="L-SACCHAROPINE OXIDASE"/>
    <property type="match status" value="1"/>
</dbReference>
<comment type="cofactor">
    <cofactor evidence="1">
        <name>FAD</name>
        <dbReference type="ChEBI" id="CHEBI:57692"/>
    </cofactor>
</comment>
<comment type="caution">
    <text evidence="7">The sequence shown here is derived from an EMBL/GenBank/DDBJ whole genome shotgun (WGS) entry which is preliminary data.</text>
</comment>
<dbReference type="GO" id="GO:0050660">
    <property type="term" value="F:flavin adenine dinucleotide binding"/>
    <property type="evidence" value="ECO:0007669"/>
    <property type="project" value="InterPro"/>
</dbReference>
<dbReference type="EMBL" id="LFMY01000012">
    <property type="protein sequence ID" value="OKL57028.1"/>
    <property type="molecule type" value="Genomic_DNA"/>
</dbReference>
<evidence type="ECO:0000256" key="4">
    <source>
        <dbReference type="ARBA" id="ARBA00022827"/>
    </source>
</evidence>
<dbReference type="STRING" id="1441469.A0A225AIQ1"/>
<evidence type="ECO:0000259" key="6">
    <source>
        <dbReference type="Pfam" id="PF01266"/>
    </source>
</evidence>
<dbReference type="GO" id="GO:0051698">
    <property type="term" value="F:saccharopine oxidase activity"/>
    <property type="evidence" value="ECO:0007669"/>
    <property type="project" value="TreeGrafter"/>
</dbReference>
<evidence type="ECO:0000256" key="3">
    <source>
        <dbReference type="ARBA" id="ARBA00022630"/>
    </source>
</evidence>
<gene>
    <name evidence="7" type="ORF">UA08_07345</name>
</gene>
<evidence type="ECO:0000256" key="5">
    <source>
        <dbReference type="ARBA" id="ARBA00023002"/>
    </source>
</evidence>
<dbReference type="PANTHER" id="PTHR10961">
    <property type="entry name" value="PEROXISOMAL SARCOSINE OXIDASE"/>
    <property type="match status" value="1"/>
</dbReference>
<dbReference type="GeneID" id="31007101"/>
<dbReference type="Pfam" id="PF01266">
    <property type="entry name" value="DAO"/>
    <property type="match status" value="1"/>
</dbReference>
<dbReference type="Gene3D" id="3.50.50.60">
    <property type="entry name" value="FAD/NAD(P)-binding domain"/>
    <property type="match status" value="1"/>
</dbReference>
<sequence length="427" mass="46596">MGKSVIIIGAGVFGISTAWHLSRDLGYNKYSSIRVLDRFPPPSQVAAGTDINKIIRTEYADQEYTELALEAVKAWTDPNAIFAKHFHPSGWLLCASGDSVPFIEQSERNAKAKGVHSAQFMTPAEVSSTWPVFNGPMPGWKILADPDAGWATSGKVMLEMASESASRGVVFSSGDAGNVQTILFNKKGAAIGVRTFGGISYYADNIILAAGANSASLLDMENQQCALGHTVCFIQLEPHEVARYKNMTLIANIEEGCIFPPDENRVIKVASVHFVTNFKTSKISGVSLPRFREDNPGDGVPNAIQRRLRNWVREVVPDLADRPWSDTRMCWEAQTPSDNFIISQHPGHEGLSITTGGSGHAFKFIPIIGMYVSQLLDGTLPEKLKVKWRWAPSTTALTSRPGAKHMFAAPMQELGDLPGWQPLAAKL</sequence>
<keyword evidence="5" id="KW-0560">Oxidoreductase</keyword>
<keyword evidence="3" id="KW-0285">Flavoprotein</keyword>
<dbReference type="Gene3D" id="3.30.9.10">
    <property type="entry name" value="D-Amino Acid Oxidase, subunit A, domain 2"/>
    <property type="match status" value="1"/>
</dbReference>
<organism evidence="7 8">
    <name type="scientific">Talaromyces atroroseus</name>
    <dbReference type="NCBI Taxonomy" id="1441469"/>
    <lineage>
        <taxon>Eukaryota</taxon>
        <taxon>Fungi</taxon>
        <taxon>Dikarya</taxon>
        <taxon>Ascomycota</taxon>
        <taxon>Pezizomycotina</taxon>
        <taxon>Eurotiomycetes</taxon>
        <taxon>Eurotiomycetidae</taxon>
        <taxon>Eurotiales</taxon>
        <taxon>Trichocomaceae</taxon>
        <taxon>Talaromyces</taxon>
        <taxon>Talaromyces sect. Trachyspermi</taxon>
    </lineage>
</organism>
<comment type="similarity">
    <text evidence="2">Belongs to the MSOX/MTOX family.</text>
</comment>
<dbReference type="InterPro" id="IPR045170">
    <property type="entry name" value="MTOX"/>
</dbReference>
<proteinExistence type="inferred from homology"/>
<dbReference type="InterPro" id="IPR036188">
    <property type="entry name" value="FAD/NAD-bd_sf"/>
</dbReference>
<dbReference type="AlphaFoldDB" id="A0A225AIQ1"/>
<evidence type="ECO:0000313" key="7">
    <source>
        <dbReference type="EMBL" id="OKL57028.1"/>
    </source>
</evidence>
<protein>
    <recommendedName>
        <fullName evidence="6">FAD dependent oxidoreductase domain-containing protein</fullName>
    </recommendedName>
</protein>
<dbReference type="OrthoDB" id="2219495at2759"/>
<reference evidence="7 8" key="1">
    <citation type="submission" date="2015-06" db="EMBL/GenBank/DDBJ databases">
        <title>Talaromyces atroroseus IBT 11181 draft genome.</title>
        <authorList>
            <person name="Rasmussen K.B."/>
            <person name="Rasmussen S."/>
            <person name="Petersen B."/>
            <person name="Sicheritz-Ponten T."/>
            <person name="Mortensen U.H."/>
            <person name="Thrane U."/>
        </authorList>
    </citation>
    <scope>NUCLEOTIDE SEQUENCE [LARGE SCALE GENOMIC DNA]</scope>
    <source>
        <strain evidence="7 8">IBT 11181</strain>
    </source>
</reference>
<name>A0A225AIQ1_TALAT</name>
<evidence type="ECO:0000256" key="1">
    <source>
        <dbReference type="ARBA" id="ARBA00001974"/>
    </source>
</evidence>
<accession>A0A225AIQ1</accession>
<evidence type="ECO:0000313" key="8">
    <source>
        <dbReference type="Proteomes" id="UP000214365"/>
    </source>
</evidence>
<evidence type="ECO:0000256" key="2">
    <source>
        <dbReference type="ARBA" id="ARBA00010989"/>
    </source>
</evidence>
<keyword evidence="8" id="KW-1185">Reference proteome</keyword>
<dbReference type="RefSeq" id="XP_020117149.1">
    <property type="nucleotide sequence ID" value="XM_020262559.1"/>
</dbReference>
<dbReference type="GO" id="GO:0008115">
    <property type="term" value="F:sarcosine oxidase activity"/>
    <property type="evidence" value="ECO:0007669"/>
    <property type="project" value="TreeGrafter"/>
</dbReference>
<dbReference type="Proteomes" id="UP000214365">
    <property type="component" value="Unassembled WGS sequence"/>
</dbReference>
<keyword evidence="4" id="KW-0274">FAD</keyword>